<proteinExistence type="predicted"/>
<accession>A0ABN0K7Y6</accession>
<reference evidence="1 2" key="1">
    <citation type="submission" date="2013-02" db="EMBL/GenBank/DDBJ databases">
        <title>The Genome Sequence of Acinetobacter calcoaceticus CIP 81.8.</title>
        <authorList>
            <consortium name="The Broad Institute Genome Sequencing Platform"/>
            <consortium name="The Broad Institute Genome Sequencing Center for Infectious Disease"/>
            <person name="Cerqueira G."/>
            <person name="Feldgarden M."/>
            <person name="Courvalin P."/>
            <person name="Perichon B."/>
            <person name="Grillot-Courvalin C."/>
            <person name="Clermont D."/>
            <person name="Rocha E."/>
            <person name="Yoon E.-J."/>
            <person name="Nemec A."/>
            <person name="Walker B."/>
            <person name="Young S.K."/>
            <person name="Zeng Q."/>
            <person name="Gargeya S."/>
            <person name="Fitzgerald M."/>
            <person name="Haas B."/>
            <person name="Abouelleil A."/>
            <person name="Alvarado L."/>
            <person name="Arachchi H.M."/>
            <person name="Berlin A.M."/>
            <person name="Chapman S.B."/>
            <person name="Dewar J."/>
            <person name="Goldberg J."/>
            <person name="Griggs A."/>
            <person name="Gujja S."/>
            <person name="Hansen M."/>
            <person name="Howarth C."/>
            <person name="Imamovic A."/>
            <person name="Larimer J."/>
            <person name="McCowan C."/>
            <person name="Murphy C."/>
            <person name="Neiman D."/>
            <person name="Pearson M."/>
            <person name="Priest M."/>
            <person name="Roberts A."/>
            <person name="Saif S."/>
            <person name="Shea T."/>
            <person name="Sisk P."/>
            <person name="Sykes S."/>
            <person name="Wortman J."/>
            <person name="Nusbaum C."/>
            <person name="Birren B."/>
        </authorList>
    </citation>
    <scope>NUCLEOTIDE SEQUENCE [LARGE SCALE GENOMIC DNA]</scope>
    <source>
        <strain evidence="1 2">CIP 81.8</strain>
    </source>
</reference>
<protein>
    <submittedName>
        <fullName evidence="1">Uncharacterized protein</fullName>
    </submittedName>
</protein>
<name>A0ABN0K7Y6_ACICA</name>
<sequence length="336" mass="37835">MRFSLPARITNNIDRSGLVNSKSFNPDTSVSTPQGKYTCVHYGIMIPNLPEPFNFLNIIVVVGQPQIKLFRNQHLIKTSDIDTANVLIGTATGTPDHFNGYSVEKDCTLVTNGSYLKFGNDVTIEGTYPEFHAHRDGHNFNFDLKLRATDKIAHFANLVGGAYDHWALLCDYQGYVEQAGVKTEIKGLCTYEYARAININLPLNFFTYQILNIDEKTQVLFVDTFGPLGLTLQSRVYVRSLDDHGGIYSRGFKSTVHEYEPERVTTPDGTSMRLPHKFSWQVDDDHGNLLIKIDGITNRDFKYGMAGGYAGSYQYNGLFKGKPIQGRAYIEYIDPK</sequence>
<evidence type="ECO:0000313" key="1">
    <source>
        <dbReference type="EMBL" id="ENV99514.1"/>
    </source>
</evidence>
<dbReference type="InterPro" id="IPR046611">
    <property type="entry name" value="DUF6670"/>
</dbReference>
<evidence type="ECO:0000313" key="2">
    <source>
        <dbReference type="Proteomes" id="UP000013024"/>
    </source>
</evidence>
<organism evidence="1 2">
    <name type="scientific">Acinetobacter calcoaceticus DSM 30006 = CIP 81.8</name>
    <dbReference type="NCBI Taxonomy" id="981331"/>
    <lineage>
        <taxon>Bacteria</taxon>
        <taxon>Pseudomonadati</taxon>
        <taxon>Pseudomonadota</taxon>
        <taxon>Gammaproteobacteria</taxon>
        <taxon>Moraxellales</taxon>
        <taxon>Moraxellaceae</taxon>
        <taxon>Acinetobacter</taxon>
        <taxon>Acinetobacter calcoaceticus/baumannii complex</taxon>
    </lineage>
</organism>
<dbReference type="EMBL" id="APQI01000004">
    <property type="protein sequence ID" value="ENV99514.1"/>
    <property type="molecule type" value="Genomic_DNA"/>
</dbReference>
<keyword evidence="2" id="KW-1185">Reference proteome</keyword>
<dbReference type="GeneID" id="92919037"/>
<dbReference type="Proteomes" id="UP000013024">
    <property type="component" value="Unassembled WGS sequence"/>
</dbReference>
<gene>
    <name evidence="1" type="ORF">F936_02598</name>
</gene>
<dbReference type="RefSeq" id="WP_005047882.1">
    <property type="nucleotide sequence ID" value="NZ_KB849780.1"/>
</dbReference>
<comment type="caution">
    <text evidence="1">The sequence shown here is derived from an EMBL/GenBank/DDBJ whole genome shotgun (WGS) entry which is preliminary data.</text>
</comment>
<dbReference type="Pfam" id="PF20375">
    <property type="entry name" value="DUF6670"/>
    <property type="match status" value="1"/>
</dbReference>